<dbReference type="FunFam" id="2.40.10.190:FF:000001">
    <property type="entry name" value="60S ribosomal protein L35a"/>
    <property type="match status" value="1"/>
</dbReference>
<dbReference type="PANTHER" id="PTHR10902">
    <property type="entry name" value="60S RIBOSOMAL PROTEIN L35A"/>
    <property type="match status" value="1"/>
</dbReference>
<protein>
    <recommendedName>
        <fullName evidence="4">Large ribosomal subunit protein eL33</fullName>
    </recommendedName>
    <alternativeName>
        <fullName evidence="5">60S ribosomal protein L35a</fullName>
    </alternativeName>
</protein>
<dbReference type="GO" id="GO:0022625">
    <property type="term" value="C:cytosolic large ribosomal subunit"/>
    <property type="evidence" value="ECO:0000318"/>
    <property type="project" value="GO_Central"/>
</dbReference>
<evidence type="ECO:0000256" key="1">
    <source>
        <dbReference type="ARBA" id="ARBA00009269"/>
    </source>
</evidence>
<dbReference type="HAMAP" id="MF_00573">
    <property type="entry name" value="Ribosomal_eL33"/>
    <property type="match status" value="1"/>
</dbReference>
<organism evidence="6 7">
    <name type="scientific">Pristionchus pacificus</name>
    <name type="common">Parasitic nematode worm</name>
    <dbReference type="NCBI Taxonomy" id="54126"/>
    <lineage>
        <taxon>Eukaryota</taxon>
        <taxon>Metazoa</taxon>
        <taxon>Ecdysozoa</taxon>
        <taxon>Nematoda</taxon>
        <taxon>Chromadorea</taxon>
        <taxon>Rhabditida</taxon>
        <taxon>Rhabditina</taxon>
        <taxon>Diplogasteromorpha</taxon>
        <taxon>Diplogasteroidea</taxon>
        <taxon>Neodiplogasteridae</taxon>
        <taxon>Pristionchus</taxon>
    </lineage>
</organism>
<keyword evidence="3" id="KW-0687">Ribonucleoprotein</keyword>
<dbReference type="Gene3D" id="2.40.10.190">
    <property type="entry name" value="translation elongation factor selb, chain A, domain 4"/>
    <property type="match status" value="1"/>
</dbReference>
<accession>A0A8R1YNR7</accession>
<dbReference type="SUPFAM" id="SSF50447">
    <property type="entry name" value="Translation proteins"/>
    <property type="match status" value="1"/>
</dbReference>
<dbReference type="InterPro" id="IPR009000">
    <property type="entry name" value="Transl_B-barrel_sf"/>
</dbReference>
<evidence type="ECO:0000313" key="7">
    <source>
        <dbReference type="Proteomes" id="UP000005239"/>
    </source>
</evidence>
<comment type="similarity">
    <text evidence="1">Belongs to the eukaryotic ribosomal protein eL33 family.</text>
</comment>
<keyword evidence="7" id="KW-1185">Reference proteome</keyword>
<name>A0A2A6B7R3_PRIPA</name>
<dbReference type="AlphaFoldDB" id="A0A2A6B7R3"/>
<dbReference type="GO" id="GO:0003735">
    <property type="term" value="F:structural constituent of ribosome"/>
    <property type="evidence" value="ECO:0000318"/>
    <property type="project" value="GO_Central"/>
</dbReference>
<keyword evidence="2" id="KW-0689">Ribosomal protein</keyword>
<evidence type="ECO:0000256" key="4">
    <source>
        <dbReference type="ARBA" id="ARBA00035228"/>
    </source>
</evidence>
<evidence type="ECO:0000313" key="6">
    <source>
        <dbReference type="EnsemblMetazoa" id="PPA28161.1"/>
    </source>
</evidence>
<dbReference type="GO" id="GO:0042273">
    <property type="term" value="P:ribosomal large subunit biogenesis"/>
    <property type="evidence" value="ECO:0000318"/>
    <property type="project" value="GO_Central"/>
</dbReference>
<dbReference type="EnsemblMetazoa" id="PPA28161.1">
    <property type="protein sequence ID" value="PPA28161.1"/>
    <property type="gene ID" value="WBGene00117715"/>
</dbReference>
<dbReference type="OrthoDB" id="1166329at2759"/>
<dbReference type="InterPro" id="IPR038661">
    <property type="entry name" value="Ribosomal_eL33_sf"/>
</dbReference>
<sequence length="125" mass="13957">MAEAAPTVARKNDPALNGRLYVKAVFSGFTRGQRNQNETSSILKLDNVYNKNDAQWYVGKRVVYVYKAHNKKNVAGAAPSRVRCIWGRVTRSHGNTGAVRAKFHKNLPATALGQRIRVMLYPSNI</sequence>
<reference evidence="7" key="1">
    <citation type="journal article" date="2008" name="Nat. Genet.">
        <title>The Pristionchus pacificus genome provides a unique perspective on nematode lifestyle and parasitism.</title>
        <authorList>
            <person name="Dieterich C."/>
            <person name="Clifton S.W."/>
            <person name="Schuster L.N."/>
            <person name="Chinwalla A."/>
            <person name="Delehaunty K."/>
            <person name="Dinkelacker I."/>
            <person name="Fulton L."/>
            <person name="Fulton R."/>
            <person name="Godfrey J."/>
            <person name="Minx P."/>
            <person name="Mitreva M."/>
            <person name="Roeseler W."/>
            <person name="Tian H."/>
            <person name="Witte H."/>
            <person name="Yang S.P."/>
            <person name="Wilson R.K."/>
            <person name="Sommer R.J."/>
        </authorList>
    </citation>
    <scope>NUCLEOTIDE SEQUENCE [LARGE SCALE GENOMIC DNA]</scope>
    <source>
        <strain evidence="7">PS312</strain>
    </source>
</reference>
<dbReference type="Proteomes" id="UP000005239">
    <property type="component" value="Unassembled WGS sequence"/>
</dbReference>
<proteinExistence type="inferred from homology"/>
<evidence type="ECO:0000256" key="3">
    <source>
        <dbReference type="ARBA" id="ARBA00023274"/>
    </source>
</evidence>
<evidence type="ECO:0000256" key="5">
    <source>
        <dbReference type="ARBA" id="ARBA00035530"/>
    </source>
</evidence>
<reference evidence="6" key="2">
    <citation type="submission" date="2022-06" db="UniProtKB">
        <authorList>
            <consortium name="EnsemblMetazoa"/>
        </authorList>
    </citation>
    <scope>IDENTIFICATION</scope>
    <source>
        <strain evidence="6">PS312</strain>
    </source>
</reference>
<evidence type="ECO:0000256" key="2">
    <source>
        <dbReference type="ARBA" id="ARBA00022980"/>
    </source>
</evidence>
<dbReference type="InterPro" id="IPR001780">
    <property type="entry name" value="Ribosomal_eL33"/>
</dbReference>
<accession>A0A2A6B7R3</accession>
<dbReference type="Pfam" id="PF01247">
    <property type="entry name" value="Ribosomal_L35Ae"/>
    <property type="match status" value="1"/>
</dbReference>
<dbReference type="GO" id="GO:0002181">
    <property type="term" value="P:cytoplasmic translation"/>
    <property type="evidence" value="ECO:0000318"/>
    <property type="project" value="GO_Central"/>
</dbReference>
<gene>
    <name evidence="6" type="primary">WBGene00117715</name>
</gene>